<evidence type="ECO:0000256" key="1">
    <source>
        <dbReference type="ARBA" id="ARBA00022837"/>
    </source>
</evidence>
<evidence type="ECO:0000313" key="4">
    <source>
        <dbReference type="EMBL" id="KAF4691511.1"/>
    </source>
</evidence>
<keyword evidence="2" id="KW-0732">Signal</keyword>
<evidence type="ECO:0000256" key="2">
    <source>
        <dbReference type="SAM" id="SignalP"/>
    </source>
</evidence>
<dbReference type="SMART" id="SM00054">
    <property type="entry name" value="EFh"/>
    <property type="match status" value="4"/>
</dbReference>
<accession>A0A7J6P825</accession>
<dbReference type="InterPro" id="IPR018247">
    <property type="entry name" value="EF_Hand_1_Ca_BS"/>
</dbReference>
<keyword evidence="1" id="KW-0106">Calcium</keyword>
<name>A0A7J6P825_PEROL</name>
<organism evidence="4 5">
    <name type="scientific">Perkinsus olseni</name>
    <name type="common">Perkinsus atlanticus</name>
    <dbReference type="NCBI Taxonomy" id="32597"/>
    <lineage>
        <taxon>Eukaryota</taxon>
        <taxon>Sar</taxon>
        <taxon>Alveolata</taxon>
        <taxon>Perkinsozoa</taxon>
        <taxon>Perkinsea</taxon>
        <taxon>Perkinsida</taxon>
        <taxon>Perkinsidae</taxon>
        <taxon>Perkinsus</taxon>
    </lineage>
</organism>
<feature type="domain" description="EF-hand" evidence="3">
    <location>
        <begin position="218"/>
        <end position="252"/>
    </location>
</feature>
<dbReference type="Gene3D" id="1.10.238.10">
    <property type="entry name" value="EF-hand"/>
    <property type="match status" value="3"/>
</dbReference>
<dbReference type="PANTHER" id="PTHR10827:SF85">
    <property type="entry name" value="CALCIUM-BINDING PROTEIN"/>
    <property type="match status" value="1"/>
</dbReference>
<gene>
    <name evidence="4" type="ORF">FOZ60_015373</name>
</gene>
<dbReference type="InterPro" id="IPR011992">
    <property type="entry name" value="EF-hand-dom_pair"/>
</dbReference>
<dbReference type="OrthoDB" id="26525at2759"/>
<dbReference type="GO" id="GO:0005509">
    <property type="term" value="F:calcium ion binding"/>
    <property type="evidence" value="ECO:0007669"/>
    <property type="project" value="InterPro"/>
</dbReference>
<feature type="chain" id="PRO_5029443071" description="EF-hand domain-containing protein" evidence="2">
    <location>
        <begin position="20"/>
        <end position="528"/>
    </location>
</feature>
<evidence type="ECO:0000259" key="3">
    <source>
        <dbReference type="PROSITE" id="PS50222"/>
    </source>
</evidence>
<dbReference type="Pfam" id="PF13202">
    <property type="entry name" value="EF-hand_5"/>
    <property type="match status" value="1"/>
</dbReference>
<dbReference type="Pfam" id="PF13499">
    <property type="entry name" value="EF-hand_7"/>
    <property type="match status" value="1"/>
</dbReference>
<sequence length="528" mass="58953">MRLVRATLLTGFCFFYGRASIEDLFDEDWDAEDAEEDDDFDMEGEYGDPGDFMMDQIHPLDSDDLLTLFTEYLDVDQDGFVTLLEMEQASQRAKRLEARQQIEAEREGMDIDGDGALSLVEFLAIYDLSEGGRPWRVMCVSSGLMPIGVPSKACLKRGDANNDGKLDFDEFSSLVSPTPGTDLAKALMAAEFVYRDLDQDGKLDSKERQPVYPEEDAAVDEIGEEEFKKYDVDGDGYLSMEEFEKYGSEIEAANLEVRRDLLEEIDSDKDGKISIEELEKVLEVLGESRSLGTHPLVQEWVVLLQQDGRGGGKTTPDLDDEESEANREALDEFMPGRGLAEQVEDLGVLARERMAESQLLLAESDRLRARAMKAAAMVDTVLGRLVIEARESLVAAAGAHYQELQGIAASRLGDYPMMARHREARKGRIRDLITDLEVLQQRLKRLERHVGIGRNMDNHVGCCGAGDEFVPMGVVDAEAATITLESVDVQDQAPDREMQVRYRGIMPQTFRMSPGPCRGHGEVFMLSV</sequence>
<dbReference type="Proteomes" id="UP000541610">
    <property type="component" value="Unassembled WGS sequence"/>
</dbReference>
<protein>
    <recommendedName>
        <fullName evidence="3">EF-hand domain-containing protein</fullName>
    </recommendedName>
</protein>
<dbReference type="InterPro" id="IPR002048">
    <property type="entry name" value="EF_hand_dom"/>
</dbReference>
<feature type="signal peptide" evidence="2">
    <location>
        <begin position="1"/>
        <end position="19"/>
    </location>
</feature>
<dbReference type="PANTHER" id="PTHR10827">
    <property type="entry name" value="RETICULOCALBIN"/>
    <property type="match status" value="1"/>
</dbReference>
<dbReference type="PROSITE" id="PS50222">
    <property type="entry name" value="EF_HAND_2"/>
    <property type="match status" value="3"/>
</dbReference>
<dbReference type="SUPFAM" id="SSF47473">
    <property type="entry name" value="EF-hand"/>
    <property type="match status" value="2"/>
</dbReference>
<evidence type="ECO:0000313" key="5">
    <source>
        <dbReference type="Proteomes" id="UP000541610"/>
    </source>
</evidence>
<dbReference type="PROSITE" id="PS00018">
    <property type="entry name" value="EF_HAND_1"/>
    <property type="match status" value="4"/>
</dbReference>
<dbReference type="EMBL" id="JABANP010000077">
    <property type="protein sequence ID" value="KAF4691511.1"/>
    <property type="molecule type" value="Genomic_DNA"/>
</dbReference>
<proteinExistence type="predicted"/>
<reference evidence="4 5" key="1">
    <citation type="submission" date="2020-04" db="EMBL/GenBank/DDBJ databases">
        <title>Perkinsus olseni comparative genomics.</title>
        <authorList>
            <person name="Bogema D.R."/>
        </authorList>
    </citation>
    <scope>NUCLEOTIDE SEQUENCE [LARGE SCALE GENOMIC DNA]</scope>
    <source>
        <strain evidence="4">00978-12</strain>
    </source>
</reference>
<feature type="domain" description="EF-hand" evidence="3">
    <location>
        <begin position="253"/>
        <end position="288"/>
    </location>
</feature>
<feature type="domain" description="EF-hand" evidence="3">
    <location>
        <begin position="152"/>
        <end position="181"/>
    </location>
</feature>
<comment type="caution">
    <text evidence="4">The sequence shown here is derived from an EMBL/GenBank/DDBJ whole genome shotgun (WGS) entry which is preliminary data.</text>
</comment>
<dbReference type="AlphaFoldDB" id="A0A7J6P825"/>